<accession>A0A1T5KIC6</accession>
<dbReference type="InterPro" id="IPR038475">
    <property type="entry name" value="RecG_C_sf"/>
</dbReference>
<dbReference type="Gene3D" id="3.30.950.30">
    <property type="entry name" value="Schlafen, AAA domain"/>
    <property type="match status" value="1"/>
</dbReference>
<dbReference type="InterPro" id="IPR038461">
    <property type="entry name" value="Schlafen_AlbA_2_dom_sf"/>
</dbReference>
<evidence type="ECO:0000313" key="3">
    <source>
        <dbReference type="Proteomes" id="UP000190285"/>
    </source>
</evidence>
<organism evidence="2 3">
    <name type="scientific">Maledivibacter halophilus</name>
    <dbReference type="NCBI Taxonomy" id="36842"/>
    <lineage>
        <taxon>Bacteria</taxon>
        <taxon>Bacillati</taxon>
        <taxon>Bacillota</taxon>
        <taxon>Clostridia</taxon>
        <taxon>Peptostreptococcales</taxon>
        <taxon>Caminicellaceae</taxon>
        <taxon>Maledivibacter</taxon>
    </lineage>
</organism>
<reference evidence="2 3" key="1">
    <citation type="submission" date="2017-02" db="EMBL/GenBank/DDBJ databases">
        <authorList>
            <person name="Peterson S.W."/>
        </authorList>
    </citation>
    <scope>NUCLEOTIDE SEQUENCE [LARGE SCALE GENOMIC DNA]</scope>
    <source>
        <strain evidence="2 3">M1</strain>
    </source>
</reference>
<dbReference type="RefSeq" id="WP_079491062.1">
    <property type="nucleotide sequence ID" value="NZ_FUZT01000004.1"/>
</dbReference>
<dbReference type="OrthoDB" id="320597at2"/>
<dbReference type="Proteomes" id="UP000190285">
    <property type="component" value="Unassembled WGS sequence"/>
</dbReference>
<proteinExistence type="predicted"/>
<protein>
    <submittedName>
        <fullName evidence="2">Predicted transcriptional regulator, contains HTH domain</fullName>
    </submittedName>
</protein>
<dbReference type="EMBL" id="FUZT01000004">
    <property type="protein sequence ID" value="SKC63494.1"/>
    <property type="molecule type" value="Genomic_DNA"/>
</dbReference>
<dbReference type="PANTHER" id="PTHR30595">
    <property type="entry name" value="GLPR-RELATED TRANSCRIPTIONAL REPRESSOR"/>
    <property type="match status" value="1"/>
</dbReference>
<feature type="domain" description="Schlafen AlbA-2" evidence="1">
    <location>
        <begin position="14"/>
        <end position="133"/>
    </location>
</feature>
<dbReference type="AlphaFoldDB" id="A0A1T5KIC6"/>
<evidence type="ECO:0000259" key="1">
    <source>
        <dbReference type="Pfam" id="PF04326"/>
    </source>
</evidence>
<sequence length="387" mass="44834">MDQSKLKILLNREEGPKLDYKEKIDISLESGKKELVKDVIAIANSQGGRGHLVIGIEDKTKEIIGVDPEYINEERIQQIISQRCDPPINIRVEFIEIDIKKIGVITIFRSNKRPHQMRQNGAFYIRRGSTTDIARRDEIASMLQKSGIINNEQMPVPNVALKELDKDLVNKYLKKMNINDSYDNQLLSNLGIVYYDKDSDEYYPTIGGLLLFCKNPQLYLPHTGIRIIYYQENKPISNYFEGNLLTLIDNSTRFAKKLLDTYSYPVEFMEECISNAVVHRDYFDCSRETVIYIGQNKIEISNPGSISQKDTINNIVTENNPFRRNNWLYHRLLVLDDKNRFLKTGLGLKKIKDSFKGIGKVRFLNLRKKNLFKIILPGIKSIYKDKD</sequence>
<dbReference type="InterPro" id="IPR007421">
    <property type="entry name" value="Schlafen_AlbA_2_dom"/>
</dbReference>
<gene>
    <name evidence="2" type="ORF">SAMN02194393_01847</name>
</gene>
<dbReference type="Pfam" id="PF04326">
    <property type="entry name" value="SLFN_AlbA_2"/>
    <property type="match status" value="1"/>
</dbReference>
<dbReference type="Gene3D" id="3.30.565.60">
    <property type="match status" value="1"/>
</dbReference>
<dbReference type="STRING" id="36842.SAMN02194393_01847"/>
<keyword evidence="3" id="KW-1185">Reference proteome</keyword>
<name>A0A1T5KIC6_9FIRM</name>
<evidence type="ECO:0000313" key="2">
    <source>
        <dbReference type="EMBL" id="SKC63494.1"/>
    </source>
</evidence>
<dbReference type="PANTHER" id="PTHR30595:SF6">
    <property type="entry name" value="SCHLAFEN ALBA-2 DOMAIN-CONTAINING PROTEIN"/>
    <property type="match status" value="1"/>
</dbReference>